<accession>A0A1M5DAQ4</accession>
<protein>
    <submittedName>
        <fullName evidence="3">Lysophospholipase, alpha-beta hydrolase superfamily</fullName>
    </submittedName>
</protein>
<name>A0A1M5DAQ4_STRHI</name>
<keyword evidence="3" id="KW-0378">Hydrolase</keyword>
<dbReference type="Gene3D" id="3.40.50.1820">
    <property type="entry name" value="alpha/beta hydrolase"/>
    <property type="match status" value="1"/>
</dbReference>
<dbReference type="PANTHER" id="PTHR42103:SF2">
    <property type="entry name" value="AB HYDROLASE-1 DOMAIN-CONTAINING PROTEIN"/>
    <property type="match status" value="1"/>
</dbReference>
<feature type="domain" description="Peptidase S33 tripeptidyl aminopeptidase-like C-terminal" evidence="1">
    <location>
        <begin position="165"/>
        <end position="229"/>
    </location>
</feature>
<dbReference type="STRING" id="2017.SAMN05444320_104372"/>
<dbReference type="Pfam" id="PF12146">
    <property type="entry name" value="Hydrolase_4"/>
    <property type="match status" value="1"/>
</dbReference>
<keyword evidence="4" id="KW-1185">Reference proteome</keyword>
<dbReference type="EMBL" id="FQVN01000004">
    <property type="protein sequence ID" value="SHF64047.1"/>
    <property type="molecule type" value="Genomic_DNA"/>
</dbReference>
<dbReference type="Proteomes" id="UP000184501">
    <property type="component" value="Unassembled WGS sequence"/>
</dbReference>
<dbReference type="SUPFAM" id="SSF53474">
    <property type="entry name" value="alpha/beta-Hydrolases"/>
    <property type="match status" value="1"/>
</dbReference>
<reference evidence="3 4" key="1">
    <citation type="submission" date="2016-11" db="EMBL/GenBank/DDBJ databases">
        <authorList>
            <person name="Jaros S."/>
            <person name="Januszkiewicz K."/>
            <person name="Wedrychowicz H."/>
        </authorList>
    </citation>
    <scope>NUCLEOTIDE SEQUENCE [LARGE SCALE GENOMIC DNA]</scope>
    <source>
        <strain evidence="3 4">DSM 44523</strain>
    </source>
</reference>
<dbReference type="InterPro" id="IPR013595">
    <property type="entry name" value="Pept_S33_TAP-like_C"/>
</dbReference>
<dbReference type="InterPro" id="IPR022742">
    <property type="entry name" value="Hydrolase_4"/>
</dbReference>
<dbReference type="Pfam" id="PF08386">
    <property type="entry name" value="Abhydrolase_4"/>
    <property type="match status" value="1"/>
</dbReference>
<feature type="domain" description="Serine aminopeptidase S33" evidence="2">
    <location>
        <begin position="2"/>
        <end position="115"/>
    </location>
</feature>
<sequence>MVIQAHGINATMTEGGMFVRLAEQLAEAGFTVLRFSFRGHGDSQGTQRGVTIAGEMLDLQAAVEHVVGRFPGRLVIVASSFGAVPTSLSLPWLGDRLGRLVLWNPVLDLQRTFVTPELPWGKENFNAEQQKLLATQGFLTLDGEFEVGRVLFEEFHRYEPLQCLTANTVPALVVHGDQDTAVSYEIARQAAAARPNTEFHTVRGADHGFDTREREDEAVAVTVEWLVNGRETV</sequence>
<dbReference type="InterPro" id="IPR029058">
    <property type="entry name" value="AB_hydrolase_fold"/>
</dbReference>
<evidence type="ECO:0000313" key="4">
    <source>
        <dbReference type="Proteomes" id="UP000184501"/>
    </source>
</evidence>
<dbReference type="GO" id="GO:0016787">
    <property type="term" value="F:hydrolase activity"/>
    <property type="evidence" value="ECO:0007669"/>
    <property type="project" value="UniProtKB-KW"/>
</dbReference>
<evidence type="ECO:0000313" key="3">
    <source>
        <dbReference type="EMBL" id="SHF64047.1"/>
    </source>
</evidence>
<dbReference type="AlphaFoldDB" id="A0A1M5DAQ4"/>
<evidence type="ECO:0000259" key="2">
    <source>
        <dbReference type="Pfam" id="PF12146"/>
    </source>
</evidence>
<gene>
    <name evidence="3" type="ORF">SAMN05444320_104372</name>
</gene>
<dbReference type="PANTHER" id="PTHR42103">
    <property type="entry name" value="ALPHA/BETA-HYDROLASES SUPERFAMILY PROTEIN"/>
    <property type="match status" value="1"/>
</dbReference>
<organism evidence="3 4">
    <name type="scientific">Streptoalloteichus hindustanus</name>
    <dbReference type="NCBI Taxonomy" id="2017"/>
    <lineage>
        <taxon>Bacteria</taxon>
        <taxon>Bacillati</taxon>
        <taxon>Actinomycetota</taxon>
        <taxon>Actinomycetes</taxon>
        <taxon>Pseudonocardiales</taxon>
        <taxon>Pseudonocardiaceae</taxon>
        <taxon>Streptoalloteichus</taxon>
    </lineage>
</organism>
<proteinExistence type="predicted"/>
<evidence type="ECO:0000259" key="1">
    <source>
        <dbReference type="Pfam" id="PF08386"/>
    </source>
</evidence>